<name>A0ABS4MFD6_9LACO</name>
<dbReference type="Gene3D" id="3.20.20.70">
    <property type="entry name" value="Aldolase class I"/>
    <property type="match status" value="1"/>
</dbReference>
<dbReference type="PANTHER" id="PTHR43656:SF2">
    <property type="entry name" value="BINDING OXIDOREDUCTASE, PUTATIVE (AFU_ORTHOLOGUE AFUA_2G08260)-RELATED"/>
    <property type="match status" value="1"/>
</dbReference>
<keyword evidence="5" id="KW-1185">Reference proteome</keyword>
<proteinExistence type="predicted"/>
<sequence>MFKRIDNKGERKAKMKAWQQLTFKSGLNLKNRLVKAATSETLGDSSANPTPQLINLYRKWSEGGIGMIISGNVMVDRTARGEVGNVVVDDQTNLNLLKKWAAAGKSNNSHMLLQLNHPGRQAPKTLNPHPVAPSSVALKGDNAFGFNPPRALTLPEIKEIIAAFGRAAQLAEQAGFSGVEIHAAHGYLLNQFLSPAANKRTDAYGGSLENRMRIVLQIYDRIRSLTSSSFTVGIKINSSDFTPDGFTVEDSLAVMKALDKRGIDFIEISGGSYEQLKMMGTGKGAMFIKYSKTAKKEVTAPIIVTGGFRTAEGIEQALASNATDLVGLARPIVLNPTLPNDLGNNRFSKVVVPHFSTGWSQLDKKVGSIVGLAYYEEQMDRLTKGKEIKQPRTAWPILAYAFRKQGLGALMPRRG</sequence>
<dbReference type="PANTHER" id="PTHR43656">
    <property type="entry name" value="BINDING OXIDOREDUCTASE, PUTATIVE (AFU_ORTHOLOGUE AFUA_2G08260)-RELATED"/>
    <property type="match status" value="1"/>
</dbReference>
<accession>A0ABS4MFD6</accession>
<dbReference type="EMBL" id="JAGGLU010000009">
    <property type="protein sequence ID" value="MBP2058383.1"/>
    <property type="molecule type" value="Genomic_DNA"/>
</dbReference>
<evidence type="ECO:0000313" key="4">
    <source>
        <dbReference type="EMBL" id="MBP2058383.1"/>
    </source>
</evidence>
<dbReference type="InterPro" id="IPR001155">
    <property type="entry name" value="OxRdtase_FMN_N"/>
</dbReference>
<feature type="domain" description="NADH:flavin oxidoreductase/NADH oxidase N-terminal" evidence="3">
    <location>
        <begin position="21"/>
        <end position="345"/>
    </location>
</feature>
<dbReference type="InterPro" id="IPR013785">
    <property type="entry name" value="Aldolase_TIM"/>
</dbReference>
<organism evidence="4 5">
    <name type="scientific">Lactobacillus colini</name>
    <dbReference type="NCBI Taxonomy" id="1819254"/>
    <lineage>
        <taxon>Bacteria</taxon>
        <taxon>Bacillati</taxon>
        <taxon>Bacillota</taxon>
        <taxon>Bacilli</taxon>
        <taxon>Lactobacillales</taxon>
        <taxon>Lactobacillaceae</taxon>
        <taxon>Lactobacillus</taxon>
    </lineage>
</organism>
<dbReference type="InterPro" id="IPR051799">
    <property type="entry name" value="NADH_flavin_oxidoreductase"/>
</dbReference>
<evidence type="ECO:0000256" key="2">
    <source>
        <dbReference type="ARBA" id="ARBA00023002"/>
    </source>
</evidence>
<keyword evidence="1" id="KW-0285">Flavoprotein</keyword>
<gene>
    <name evidence="4" type="ORF">J2Z60_001562</name>
</gene>
<evidence type="ECO:0000313" key="5">
    <source>
        <dbReference type="Proteomes" id="UP001519292"/>
    </source>
</evidence>
<protein>
    <submittedName>
        <fullName evidence="4">2,4-dienoyl-CoA reductase-like NADH-dependent reductase (Old Yellow Enzyme family)</fullName>
    </submittedName>
</protein>
<evidence type="ECO:0000256" key="1">
    <source>
        <dbReference type="ARBA" id="ARBA00022630"/>
    </source>
</evidence>
<evidence type="ECO:0000259" key="3">
    <source>
        <dbReference type="Pfam" id="PF00724"/>
    </source>
</evidence>
<reference evidence="4 5" key="1">
    <citation type="submission" date="2021-03" db="EMBL/GenBank/DDBJ databases">
        <title>Genomic Encyclopedia of Type Strains, Phase IV (KMG-IV): sequencing the most valuable type-strain genomes for metagenomic binning, comparative biology and taxonomic classification.</title>
        <authorList>
            <person name="Goeker M."/>
        </authorList>
    </citation>
    <scope>NUCLEOTIDE SEQUENCE [LARGE SCALE GENOMIC DNA]</scope>
    <source>
        <strain evidence="4 5">DSM 101872</strain>
    </source>
</reference>
<dbReference type="SUPFAM" id="SSF51395">
    <property type="entry name" value="FMN-linked oxidoreductases"/>
    <property type="match status" value="1"/>
</dbReference>
<dbReference type="Pfam" id="PF00724">
    <property type="entry name" value="Oxidored_FMN"/>
    <property type="match status" value="1"/>
</dbReference>
<keyword evidence="2" id="KW-0560">Oxidoreductase</keyword>
<dbReference type="RefSeq" id="WP_245328758.1">
    <property type="nucleotide sequence ID" value="NZ_JAGGLU010000009.1"/>
</dbReference>
<dbReference type="Proteomes" id="UP001519292">
    <property type="component" value="Unassembled WGS sequence"/>
</dbReference>
<comment type="caution">
    <text evidence="4">The sequence shown here is derived from an EMBL/GenBank/DDBJ whole genome shotgun (WGS) entry which is preliminary data.</text>
</comment>
<dbReference type="CDD" id="cd04733">
    <property type="entry name" value="OYE_like_2_FMN"/>
    <property type="match status" value="1"/>
</dbReference>